<protein>
    <submittedName>
        <fullName evidence="1">Uncharacterized protein</fullName>
    </submittedName>
</protein>
<evidence type="ECO:0000313" key="2">
    <source>
        <dbReference type="Proteomes" id="UP000281324"/>
    </source>
</evidence>
<dbReference type="Proteomes" id="UP000281324">
    <property type="component" value="Unassembled WGS sequence"/>
</dbReference>
<gene>
    <name evidence="1" type="ORF">EI219_07580</name>
</gene>
<accession>A0A3R8NIR8</accession>
<evidence type="ECO:0000313" key="1">
    <source>
        <dbReference type="EMBL" id="RRN49339.1"/>
    </source>
</evidence>
<reference evidence="1 2" key="1">
    <citation type="submission" date="2018-11" db="EMBL/GenBank/DDBJ databases">
        <title>Changes in penicillin susceptibility of Streptococcus suis isolates by amino acid alterations in the penicillin-binding protein.</title>
        <authorList>
            <person name="Niemann L."/>
            <person name="Eichhorn I."/>
        </authorList>
    </citation>
    <scope>NUCLEOTIDE SEQUENCE [LARGE SCALE GENOMIC DNA]</scope>
    <source>
        <strain evidence="1 2">IMT40201</strain>
    </source>
</reference>
<sequence>MNVLDTYPLTKYQTDDYNLILFDIYYSKAKKCFSFCCELAEQAEQYPLEDLLEQYWLVCGDYCGEETEIDGTKRFLLEVETIDETKEDFIHILNFSTIIGKNVLNFPVGQFECIGVFRDEVSDFRLNQQEIKLPIYRYRNDRDGMVGFENKHAEAVLIYNHLMKEKSYEFPKAIGMTFDFIYIKDWKAYLVGKQGETDCQLRIGVDGMEELEIIK</sequence>
<organism evidence="1 2">
    <name type="scientific">Streptococcus suis</name>
    <dbReference type="NCBI Taxonomy" id="1307"/>
    <lineage>
        <taxon>Bacteria</taxon>
        <taxon>Bacillati</taxon>
        <taxon>Bacillota</taxon>
        <taxon>Bacilli</taxon>
        <taxon>Lactobacillales</taxon>
        <taxon>Streptococcaceae</taxon>
        <taxon>Streptococcus</taxon>
    </lineage>
</organism>
<dbReference type="AlphaFoldDB" id="A0A3R8NIR8"/>
<name>A0A3R8NIR8_STRSU</name>
<comment type="caution">
    <text evidence="1">The sequence shown here is derived from an EMBL/GenBank/DDBJ whole genome shotgun (WGS) entry which is preliminary data.</text>
</comment>
<dbReference type="RefSeq" id="WP_125070534.1">
    <property type="nucleotide sequence ID" value="NZ_RRZQ01000011.1"/>
</dbReference>
<proteinExistence type="predicted"/>
<dbReference type="EMBL" id="RRZQ01000011">
    <property type="protein sequence ID" value="RRN49339.1"/>
    <property type="molecule type" value="Genomic_DNA"/>
</dbReference>